<dbReference type="InterPro" id="IPR029787">
    <property type="entry name" value="Nucleotide_cyclase"/>
</dbReference>
<reference evidence="3 4" key="1">
    <citation type="journal article" date="2019" name="Sci. Rep.">
        <title>Comparative genomics of chytrid fungi reveal insights into the obligate biotrophic and pathogenic lifestyle of Synchytrium endobioticum.</title>
        <authorList>
            <person name="van de Vossenberg B.T.L.H."/>
            <person name="Warris S."/>
            <person name="Nguyen H.D.T."/>
            <person name="van Gent-Pelzer M.P.E."/>
            <person name="Joly D.L."/>
            <person name="van de Geest H.C."/>
            <person name="Bonants P.J.M."/>
            <person name="Smith D.S."/>
            <person name="Levesque C.A."/>
            <person name="van der Lee T.A.J."/>
        </authorList>
    </citation>
    <scope>NUCLEOTIDE SEQUENCE [LARGE SCALE GENOMIC DNA]</scope>
    <source>
        <strain evidence="3 4">CBS 675.73</strain>
    </source>
</reference>
<dbReference type="GO" id="GO:0009190">
    <property type="term" value="P:cyclic nucleotide biosynthetic process"/>
    <property type="evidence" value="ECO:0007669"/>
    <property type="project" value="InterPro"/>
</dbReference>
<evidence type="ECO:0000259" key="2">
    <source>
        <dbReference type="PROSITE" id="PS50125"/>
    </source>
</evidence>
<dbReference type="Pfam" id="PF01590">
    <property type="entry name" value="GAF"/>
    <property type="match status" value="1"/>
</dbReference>
<feature type="compositionally biased region" description="Basic and acidic residues" evidence="1">
    <location>
        <begin position="444"/>
        <end position="464"/>
    </location>
</feature>
<accession>A0A507FNH6</accession>
<feature type="domain" description="Guanylate cyclase" evidence="2">
    <location>
        <begin position="1123"/>
        <end position="1255"/>
    </location>
</feature>
<feature type="compositionally biased region" description="Low complexity" evidence="1">
    <location>
        <begin position="421"/>
        <end position="439"/>
    </location>
</feature>
<feature type="compositionally biased region" description="Low complexity" evidence="1">
    <location>
        <begin position="401"/>
        <end position="413"/>
    </location>
</feature>
<comment type="caution">
    <text evidence="3">The sequence shown here is derived from an EMBL/GenBank/DDBJ whole genome shotgun (WGS) entry which is preliminary data.</text>
</comment>
<feature type="region of interest" description="Disordered" evidence="1">
    <location>
        <begin position="357"/>
        <end position="383"/>
    </location>
</feature>
<gene>
    <name evidence="3" type="ORF">CcCBS67573_g01496</name>
</gene>
<feature type="compositionally biased region" description="Polar residues" evidence="1">
    <location>
        <begin position="24"/>
        <end position="45"/>
    </location>
</feature>
<organism evidence="3 4">
    <name type="scientific">Chytriomyces confervae</name>
    <dbReference type="NCBI Taxonomy" id="246404"/>
    <lineage>
        <taxon>Eukaryota</taxon>
        <taxon>Fungi</taxon>
        <taxon>Fungi incertae sedis</taxon>
        <taxon>Chytridiomycota</taxon>
        <taxon>Chytridiomycota incertae sedis</taxon>
        <taxon>Chytridiomycetes</taxon>
        <taxon>Chytridiales</taxon>
        <taxon>Chytriomycetaceae</taxon>
        <taxon>Chytriomyces</taxon>
    </lineage>
</organism>
<sequence length="1379" mass="151312">MKHSDFRPNTLSNRALFTTYTASRPANMYSNNPSRSTYRQAQRPGTTGHPAVFIPGSATTAPPGLSTEFMWECVYDKLPSFQVPLGHATNKATRAEELDQRIKGSQQQQQLQQRRHFPPQFDHVSFALNGYPDDARYTRYANTTIPHDATSEYSGDQERRRMKQMWRDAQLDSSASVSAADLKAERDRWRLMEEAESGGGKSGRQQGWMQTNGVSADAVVARHQDAVSKIGYGRAGKGGMVEPLWYEPQVFPVDPRTQKYAHEQNVADIGYGRNGRGSLAAQEFVAELTQKLGDAQERREPAASEAEKPVPHHAAAPERQSITADRLPPINNRASLTANTKVLSNALDQDALFHTQPSQAPAEPKEPVEHSDKRVTTASERNVATLLPSSNHTSRYICHAHSQGQQQQQSHQQAVTNSHKPNQAPSPAATAAAPSNQTPSDNASSDKESTDRIPSRKNADDSPRHRDHRRVASARTFREQDHQQAKGASKRNAAIEAVKKTLNFGFAGNETPSQLESSASVAVYDEKEMRRIMAIYGMRILNGPSEPRFDAITSLTARLLNSDICAITIVDSSVVRFWSICDNTNGKYFSSLAASDPSLLTEVRSDSFCQYTIRDGEEKTHNGFVVLDASREPKFKSRPFVQKGLHFYAGAPLVTRAGIKIGALSIRGPARHQFTSQEAKILRQMTEWAVGELELYIAKRELDFREALRLAQFRLGAVREGLCRGGWSSGRGILKESIDIIKNALKLKNVAILKIRTSARAMRSTVLVLSEKCDIKPGDEKFAELCQATLDKPGQSPYILDRTLSVASQLQVCRYIGENVRQSASELIWSHGRPVGVLVFFFEGLHKTVSPIEEQFLASSAVTISGIWEHMETHDALSKVLSPSKDVHSLSNKLKSMTLVAGNSVQAPLHGSMTQHGKFNDATSSNSSLYRPISKSPFRRLPRKDTSFTSHSISTLRQSENSLLQTGSQGTTEPPGLFISVAFFEPVIPAVKGNTVSEACKKMAESISKGYGTAASVSSPASAFVGSGAASVNTINHGSIASIRTPSLHSKSTESFREKGKQMPADISTTTSNGTRIDVAKKRSSSIKSKYKAKFGMDSGISADSRSRFKSNGSRQQHGAKETDVMGPLEMDAGIWGGTSAPISLTPKGAIDLFNDFSEMFEVVAEQRGIKCLKRYGNICMAIAGLSSDSVSCNNLIQMAVDLSQTLSEYSQETGIDVKARIGIHGDYIPCETAETRDGVERAWTSLVNFGYHLECNADSLIQVSESVYTHMPEIDRAKCTARGTAFIRGIGAAKIYSVSCSKNQQTTLSNEQLAESENLETLNFTSSVKVSGLESSKTRGARKWGFSQHRNSKQVAPASEDDSSFVRIHERNRPCRIM</sequence>
<keyword evidence="4" id="KW-1185">Reference proteome</keyword>
<dbReference type="PROSITE" id="PS50125">
    <property type="entry name" value="GUANYLATE_CYCLASE_2"/>
    <property type="match status" value="1"/>
</dbReference>
<feature type="region of interest" description="Disordered" evidence="1">
    <location>
        <begin position="1342"/>
        <end position="1364"/>
    </location>
</feature>
<feature type="compositionally biased region" description="Basic and acidic residues" evidence="1">
    <location>
        <begin position="363"/>
        <end position="375"/>
    </location>
</feature>
<dbReference type="InterPro" id="IPR029016">
    <property type="entry name" value="GAF-like_dom_sf"/>
</dbReference>
<dbReference type="SUPFAM" id="SSF55073">
    <property type="entry name" value="Nucleotide cyclase"/>
    <property type="match status" value="1"/>
</dbReference>
<feature type="region of interest" description="Disordered" evidence="1">
    <location>
        <begin position="293"/>
        <end position="330"/>
    </location>
</feature>
<evidence type="ECO:0000313" key="4">
    <source>
        <dbReference type="Proteomes" id="UP000320333"/>
    </source>
</evidence>
<feature type="region of interest" description="Disordered" evidence="1">
    <location>
        <begin position="24"/>
        <end position="57"/>
    </location>
</feature>
<feature type="compositionally biased region" description="Basic and acidic residues" evidence="1">
    <location>
        <begin position="294"/>
        <end position="310"/>
    </location>
</feature>
<evidence type="ECO:0000313" key="3">
    <source>
        <dbReference type="EMBL" id="TPX77240.1"/>
    </source>
</evidence>
<proteinExistence type="predicted"/>
<evidence type="ECO:0000256" key="1">
    <source>
        <dbReference type="SAM" id="MobiDB-lite"/>
    </source>
</evidence>
<dbReference type="Gene3D" id="3.30.70.1230">
    <property type="entry name" value="Nucleotide cyclase"/>
    <property type="match status" value="1"/>
</dbReference>
<dbReference type="Proteomes" id="UP000320333">
    <property type="component" value="Unassembled WGS sequence"/>
</dbReference>
<protein>
    <recommendedName>
        <fullName evidence="2">Guanylate cyclase domain-containing protein</fullName>
    </recommendedName>
</protein>
<dbReference type="InterPro" id="IPR001054">
    <property type="entry name" value="A/G_cyclase"/>
</dbReference>
<dbReference type="EMBL" id="QEAP01000025">
    <property type="protein sequence ID" value="TPX77240.1"/>
    <property type="molecule type" value="Genomic_DNA"/>
</dbReference>
<feature type="compositionally biased region" description="Basic and acidic residues" evidence="1">
    <location>
        <begin position="1051"/>
        <end position="1061"/>
    </location>
</feature>
<dbReference type="OrthoDB" id="303614at2759"/>
<feature type="region of interest" description="Disordered" evidence="1">
    <location>
        <begin position="1043"/>
        <end position="1072"/>
    </location>
</feature>
<dbReference type="InterPro" id="IPR003018">
    <property type="entry name" value="GAF"/>
</dbReference>
<dbReference type="SUPFAM" id="SSF55781">
    <property type="entry name" value="GAF domain-like"/>
    <property type="match status" value="1"/>
</dbReference>
<dbReference type="Pfam" id="PF00211">
    <property type="entry name" value="Guanylate_cyc"/>
    <property type="match status" value="1"/>
</dbReference>
<dbReference type="Gene3D" id="3.30.450.40">
    <property type="match status" value="1"/>
</dbReference>
<dbReference type="GO" id="GO:0035556">
    <property type="term" value="P:intracellular signal transduction"/>
    <property type="evidence" value="ECO:0007669"/>
    <property type="project" value="InterPro"/>
</dbReference>
<feature type="region of interest" description="Disordered" evidence="1">
    <location>
        <begin position="400"/>
        <end position="493"/>
    </location>
</feature>
<dbReference type="STRING" id="246404.A0A507FNH6"/>
<name>A0A507FNH6_9FUNG</name>